<reference evidence="3" key="1">
    <citation type="journal article" date="2019" name="Nat. Commun.">
        <title>The genome of broomcorn millet.</title>
        <authorList>
            <person name="Zou C."/>
            <person name="Miki D."/>
            <person name="Li D."/>
            <person name="Tang Q."/>
            <person name="Xiao L."/>
            <person name="Rajput S."/>
            <person name="Deng P."/>
            <person name="Jia W."/>
            <person name="Huang R."/>
            <person name="Zhang M."/>
            <person name="Sun Y."/>
            <person name="Hu J."/>
            <person name="Fu X."/>
            <person name="Schnable P.S."/>
            <person name="Li F."/>
            <person name="Zhang H."/>
            <person name="Feng B."/>
            <person name="Zhu X."/>
            <person name="Liu R."/>
            <person name="Schnable J.C."/>
            <person name="Zhu J.-K."/>
            <person name="Zhang H."/>
        </authorList>
    </citation>
    <scope>NUCLEOTIDE SEQUENCE [LARGE SCALE GENOMIC DNA]</scope>
</reference>
<organism evidence="2 3">
    <name type="scientific">Panicum miliaceum</name>
    <name type="common">Proso millet</name>
    <name type="synonym">Broomcorn millet</name>
    <dbReference type="NCBI Taxonomy" id="4540"/>
    <lineage>
        <taxon>Eukaryota</taxon>
        <taxon>Viridiplantae</taxon>
        <taxon>Streptophyta</taxon>
        <taxon>Embryophyta</taxon>
        <taxon>Tracheophyta</taxon>
        <taxon>Spermatophyta</taxon>
        <taxon>Magnoliopsida</taxon>
        <taxon>Liliopsida</taxon>
        <taxon>Poales</taxon>
        <taxon>Poaceae</taxon>
        <taxon>PACMAD clade</taxon>
        <taxon>Panicoideae</taxon>
        <taxon>Panicodae</taxon>
        <taxon>Paniceae</taxon>
        <taxon>Panicinae</taxon>
        <taxon>Panicum</taxon>
        <taxon>Panicum sect. Panicum</taxon>
    </lineage>
</organism>
<accession>A0A3L6RD60</accession>
<dbReference type="AlphaFoldDB" id="A0A3L6RD60"/>
<name>A0A3L6RD60_PANMI</name>
<dbReference type="OrthoDB" id="691906at2759"/>
<dbReference type="EMBL" id="PQIB02000009">
    <property type="protein sequence ID" value="RLN00171.1"/>
    <property type="molecule type" value="Genomic_DNA"/>
</dbReference>
<evidence type="ECO:0000313" key="3">
    <source>
        <dbReference type="Proteomes" id="UP000275267"/>
    </source>
</evidence>
<evidence type="ECO:0000313" key="2">
    <source>
        <dbReference type="EMBL" id="RLN00171.1"/>
    </source>
</evidence>
<comment type="caution">
    <text evidence="2">The sequence shown here is derived from an EMBL/GenBank/DDBJ whole genome shotgun (WGS) entry which is preliminary data.</text>
</comment>
<proteinExistence type="predicted"/>
<keyword evidence="3" id="KW-1185">Reference proteome</keyword>
<protein>
    <recommendedName>
        <fullName evidence="1">Transposase MuDR plant domain-containing protein</fullName>
    </recommendedName>
</protein>
<dbReference type="Proteomes" id="UP000275267">
    <property type="component" value="Unassembled WGS sequence"/>
</dbReference>
<sequence>MANVGYDRDDPPMSVGSLYPNMAQFRLALSQHAIKNEFEYNTEKRIQRE</sequence>
<evidence type="ECO:0000259" key="1">
    <source>
        <dbReference type="Pfam" id="PF03108"/>
    </source>
</evidence>
<dbReference type="Pfam" id="PF03108">
    <property type="entry name" value="DBD_Tnp_Mut"/>
    <property type="match status" value="1"/>
</dbReference>
<gene>
    <name evidence="2" type="ORF">C2845_PM06G25910</name>
</gene>
<feature type="domain" description="Transposase MuDR plant" evidence="1">
    <location>
        <begin position="13"/>
        <end position="44"/>
    </location>
</feature>
<dbReference type="InterPro" id="IPR004332">
    <property type="entry name" value="Transposase_MuDR"/>
</dbReference>